<sequence length="150" mass="16545">DQPDWDKVVHLKTLAGWVDLIETDRTAQPWVEGENCRRCGARLASYAGAVRCGSERPVGRDSATAGIFERSPMPDIPTFGPDITEAEARATLCEALGCRPDDICISRQWTVITLNPKPTGEEHEAGKGGQFIEHTEELKQAVQRILACRE</sequence>
<organism evidence="1">
    <name type="scientific">marine sediment metagenome</name>
    <dbReference type="NCBI Taxonomy" id="412755"/>
    <lineage>
        <taxon>unclassified sequences</taxon>
        <taxon>metagenomes</taxon>
        <taxon>ecological metagenomes</taxon>
    </lineage>
</organism>
<reference evidence="1" key="1">
    <citation type="journal article" date="2015" name="Nature">
        <title>Complex archaea that bridge the gap between prokaryotes and eukaryotes.</title>
        <authorList>
            <person name="Spang A."/>
            <person name="Saw J.H."/>
            <person name="Jorgensen S.L."/>
            <person name="Zaremba-Niedzwiedzka K."/>
            <person name="Martijn J."/>
            <person name="Lind A.E."/>
            <person name="van Eijk R."/>
            <person name="Schleper C."/>
            <person name="Guy L."/>
            <person name="Ettema T.J."/>
        </authorList>
    </citation>
    <scope>NUCLEOTIDE SEQUENCE</scope>
</reference>
<accession>A0A0F9MQI9</accession>
<name>A0A0F9MQI9_9ZZZZ</name>
<protein>
    <submittedName>
        <fullName evidence="1">Uncharacterized protein</fullName>
    </submittedName>
</protein>
<proteinExistence type="predicted"/>
<dbReference type="EMBL" id="LAZR01009630">
    <property type="protein sequence ID" value="KKM71462.1"/>
    <property type="molecule type" value="Genomic_DNA"/>
</dbReference>
<comment type="caution">
    <text evidence="1">The sequence shown here is derived from an EMBL/GenBank/DDBJ whole genome shotgun (WGS) entry which is preliminary data.</text>
</comment>
<gene>
    <name evidence="1" type="ORF">LCGC14_1430450</name>
</gene>
<dbReference type="AlphaFoldDB" id="A0A0F9MQI9"/>
<feature type="non-terminal residue" evidence="1">
    <location>
        <position position="1"/>
    </location>
</feature>
<evidence type="ECO:0000313" key="1">
    <source>
        <dbReference type="EMBL" id="KKM71462.1"/>
    </source>
</evidence>